<dbReference type="EMBL" id="CAJJDO010000147">
    <property type="protein sequence ID" value="CAD8207391.1"/>
    <property type="molecule type" value="Genomic_DNA"/>
</dbReference>
<evidence type="ECO:0000313" key="2">
    <source>
        <dbReference type="Proteomes" id="UP000689195"/>
    </source>
</evidence>
<dbReference type="OrthoDB" id="304889at2759"/>
<reference evidence="1" key="1">
    <citation type="submission" date="2021-01" db="EMBL/GenBank/DDBJ databases">
        <authorList>
            <consortium name="Genoscope - CEA"/>
            <person name="William W."/>
        </authorList>
    </citation>
    <scope>NUCLEOTIDE SEQUENCE</scope>
</reference>
<dbReference type="Proteomes" id="UP000689195">
    <property type="component" value="Unassembled WGS sequence"/>
</dbReference>
<proteinExistence type="predicted"/>
<gene>
    <name evidence="1" type="ORF">PPENT_87.1.T1470063</name>
</gene>
<comment type="caution">
    <text evidence="1">The sequence shown here is derived from an EMBL/GenBank/DDBJ whole genome shotgun (WGS) entry which is preliminary data.</text>
</comment>
<accession>A0A8S1Y080</accession>
<organism evidence="1 2">
    <name type="scientific">Paramecium pentaurelia</name>
    <dbReference type="NCBI Taxonomy" id="43138"/>
    <lineage>
        <taxon>Eukaryota</taxon>
        <taxon>Sar</taxon>
        <taxon>Alveolata</taxon>
        <taxon>Ciliophora</taxon>
        <taxon>Intramacronucleata</taxon>
        <taxon>Oligohymenophorea</taxon>
        <taxon>Peniculida</taxon>
        <taxon>Parameciidae</taxon>
        <taxon>Paramecium</taxon>
    </lineage>
</organism>
<keyword evidence="2" id="KW-1185">Reference proteome</keyword>
<sequence>MSSSVANIVDRAMFYLYQILANQSSIQLSDKYEQQEHKYTSIIVFQRYISEIKAIFLYAYDSNSYIIIQQQHFDVDQLTSNLNKYYEAIEDFLTHLLHQHQEVCLHFINYDPDFVEEKVETILHALRLLELPSLQSKIIIWMNNQKQVHKKNGYLMIQYSLNQSVLLKFQQDIIKNQECYEEFTLKQIKQVQDTHEEFIKQLKLNEQYVQMYNIYSLIKDITFIHDIPNSIYYLAKFLMNLPKYTCQDTLTMISKLKLFKQNHVYQQIQKQPKQKNDQYQQEILTQLAPFKEEKNRHFPMKGPHSQKCKVCQKQNNHKIHKSSFICESCHKYYNINITLCTNKCFKQFHLNPAYYLRRNRRKKQAKVEE</sequence>
<name>A0A8S1Y080_9CILI</name>
<protein>
    <submittedName>
        <fullName evidence="1">Uncharacterized protein</fullName>
    </submittedName>
</protein>
<evidence type="ECO:0000313" key="1">
    <source>
        <dbReference type="EMBL" id="CAD8207391.1"/>
    </source>
</evidence>
<dbReference type="AlphaFoldDB" id="A0A8S1Y080"/>